<keyword evidence="4" id="KW-1185">Reference proteome</keyword>
<evidence type="ECO:0000313" key="4">
    <source>
        <dbReference type="Proteomes" id="UP001501599"/>
    </source>
</evidence>
<comment type="caution">
    <text evidence="3">The sequence shown here is derived from an EMBL/GenBank/DDBJ whole genome shotgun (WGS) entry which is preliminary data.</text>
</comment>
<keyword evidence="2" id="KW-0812">Transmembrane</keyword>
<gene>
    <name evidence="3" type="ORF">GCM10009846_07110</name>
</gene>
<sequence length="251" mass="27081">MALRLRRPLLRDHGVASQLLRLTIVGMVVAAEARRVGVLLDLGASLVVHFSYFTTQAAVLSGLVAIWMVAQPATHRPAWFDWLRGATTTWVLLAGVTYVTVLEPGSFLDPTEPFQSIVQHQLVPFVMVLDWALTPGRTSVRRRRSWTWLIYPAVYAVVALIVANQIGAWLYPFLNPVAADGWLGVAVQTTGVLGILMGLVVLVALLGPRGAGPARRVRLRDAGPAVPPEDQAAALGASPPAARREAAPVPR</sequence>
<feature type="transmembrane region" description="Helical" evidence="2">
    <location>
        <begin position="114"/>
        <end position="134"/>
    </location>
</feature>
<feature type="region of interest" description="Disordered" evidence="1">
    <location>
        <begin position="220"/>
        <end position="251"/>
    </location>
</feature>
<dbReference type="EMBL" id="BAAAQT010000005">
    <property type="protein sequence ID" value="GAA2171807.1"/>
    <property type="molecule type" value="Genomic_DNA"/>
</dbReference>
<feature type="transmembrane region" description="Helical" evidence="2">
    <location>
        <begin position="82"/>
        <end position="102"/>
    </location>
</feature>
<feature type="compositionally biased region" description="Low complexity" evidence="1">
    <location>
        <begin position="232"/>
        <end position="241"/>
    </location>
</feature>
<dbReference type="Proteomes" id="UP001501599">
    <property type="component" value="Unassembled WGS sequence"/>
</dbReference>
<feature type="transmembrane region" description="Helical" evidence="2">
    <location>
        <begin position="46"/>
        <end position="70"/>
    </location>
</feature>
<proteinExistence type="predicted"/>
<keyword evidence="2" id="KW-0472">Membrane</keyword>
<reference evidence="3 4" key="1">
    <citation type="journal article" date="2019" name="Int. J. Syst. Evol. Microbiol.">
        <title>The Global Catalogue of Microorganisms (GCM) 10K type strain sequencing project: providing services to taxonomists for standard genome sequencing and annotation.</title>
        <authorList>
            <consortium name="The Broad Institute Genomics Platform"/>
            <consortium name="The Broad Institute Genome Sequencing Center for Infectious Disease"/>
            <person name="Wu L."/>
            <person name="Ma J."/>
        </authorList>
    </citation>
    <scope>NUCLEOTIDE SEQUENCE [LARGE SCALE GENOMIC DNA]</scope>
    <source>
        <strain evidence="3 4">JCM 16026</strain>
    </source>
</reference>
<evidence type="ECO:0000256" key="1">
    <source>
        <dbReference type="SAM" id="MobiDB-lite"/>
    </source>
</evidence>
<evidence type="ECO:0008006" key="5">
    <source>
        <dbReference type="Google" id="ProtNLM"/>
    </source>
</evidence>
<organism evidence="3 4">
    <name type="scientific">Agrococcus versicolor</name>
    <dbReference type="NCBI Taxonomy" id="501482"/>
    <lineage>
        <taxon>Bacteria</taxon>
        <taxon>Bacillati</taxon>
        <taxon>Actinomycetota</taxon>
        <taxon>Actinomycetes</taxon>
        <taxon>Micrococcales</taxon>
        <taxon>Microbacteriaceae</taxon>
        <taxon>Agrococcus</taxon>
    </lineage>
</organism>
<dbReference type="NCBIfam" id="NF038065">
    <property type="entry name" value="Pr6Pr"/>
    <property type="match status" value="1"/>
</dbReference>
<protein>
    <recommendedName>
        <fullName evidence="5">Pr6Pr family membrane protein</fullName>
    </recommendedName>
</protein>
<feature type="transmembrane region" description="Helical" evidence="2">
    <location>
        <begin position="182"/>
        <end position="206"/>
    </location>
</feature>
<feature type="compositionally biased region" description="Basic and acidic residues" evidence="1">
    <location>
        <begin position="242"/>
        <end position="251"/>
    </location>
</feature>
<dbReference type="InterPro" id="IPR049713">
    <property type="entry name" value="Pr6Pr-like"/>
</dbReference>
<name>A0ABN3AKZ4_9MICO</name>
<feature type="transmembrane region" description="Helical" evidence="2">
    <location>
        <begin position="146"/>
        <end position="170"/>
    </location>
</feature>
<accession>A0ABN3AKZ4</accession>
<keyword evidence="2" id="KW-1133">Transmembrane helix</keyword>
<evidence type="ECO:0000313" key="3">
    <source>
        <dbReference type="EMBL" id="GAA2171807.1"/>
    </source>
</evidence>
<dbReference type="RefSeq" id="WP_344340392.1">
    <property type="nucleotide sequence ID" value="NZ_BAAAQT010000005.1"/>
</dbReference>
<evidence type="ECO:0000256" key="2">
    <source>
        <dbReference type="SAM" id="Phobius"/>
    </source>
</evidence>